<feature type="chain" id="PRO_5012196935" description="Lipoprotein" evidence="1">
    <location>
        <begin position="23"/>
        <end position="342"/>
    </location>
</feature>
<organism evidence="2 3">
    <name type="scientific">Melittangium boletus DSM 14713</name>
    <dbReference type="NCBI Taxonomy" id="1294270"/>
    <lineage>
        <taxon>Bacteria</taxon>
        <taxon>Pseudomonadati</taxon>
        <taxon>Myxococcota</taxon>
        <taxon>Myxococcia</taxon>
        <taxon>Myxococcales</taxon>
        <taxon>Cystobacterineae</taxon>
        <taxon>Archangiaceae</taxon>
        <taxon>Melittangium</taxon>
    </lineage>
</organism>
<proteinExistence type="predicted"/>
<dbReference type="KEGG" id="mbd:MEBOL_007232"/>
<dbReference type="AlphaFoldDB" id="A0A250IPR1"/>
<gene>
    <name evidence="2" type="ORF">MEBOL_007232</name>
</gene>
<dbReference type="RefSeq" id="WP_095981725.1">
    <property type="nucleotide sequence ID" value="NZ_CP022163.1"/>
</dbReference>
<evidence type="ECO:0008006" key="4">
    <source>
        <dbReference type="Google" id="ProtNLM"/>
    </source>
</evidence>
<dbReference type="EMBL" id="CP022163">
    <property type="protein sequence ID" value="ATB33734.1"/>
    <property type="molecule type" value="Genomic_DNA"/>
</dbReference>
<keyword evidence="1" id="KW-0732">Signal</keyword>
<keyword evidence="3" id="KW-1185">Reference proteome</keyword>
<evidence type="ECO:0000313" key="3">
    <source>
        <dbReference type="Proteomes" id="UP000217289"/>
    </source>
</evidence>
<reference evidence="2 3" key="1">
    <citation type="submission" date="2017-06" db="EMBL/GenBank/DDBJ databases">
        <authorList>
            <person name="Kim H.J."/>
            <person name="Triplett B.A."/>
        </authorList>
    </citation>
    <scope>NUCLEOTIDE SEQUENCE [LARGE SCALE GENOMIC DNA]</scope>
    <source>
        <strain evidence="2 3">DSM 14713</strain>
    </source>
</reference>
<sequence length="342" mass="36988">MKRLLLPLILLVPLLLAGTAEACAGCSNPNLPVGRSAGSVLKSGEVSATLNLTTTAVNVVHSEHCPDIGPICREREEPPQLHDQMLYAGELRPILEVGLTERFGLEAQVPLRITRTTVLFRRLDGTVFAPDYVNIHHRNETLMGIGDPWVSGRGAWAPGGVAIVGRAGVSLPLGRTEANPFALGQQGLTHQHIQFGTGTFNPVLSLDVAKSLGRFRLQGYGQAQLFLYRNRHGYQAGNRFAAGTSVDTAVVRRLRVALGVDVLNEQPERWDGEVQQDGNVGRTDVLAGATVLYPLGALAVGLSVKVPVYQHFIQVGHTHDGVPGQLTYPAIVNLMLHRDFEF</sequence>
<evidence type="ECO:0000313" key="2">
    <source>
        <dbReference type="EMBL" id="ATB33734.1"/>
    </source>
</evidence>
<feature type="signal peptide" evidence="1">
    <location>
        <begin position="1"/>
        <end position="22"/>
    </location>
</feature>
<dbReference type="OrthoDB" id="5520824at2"/>
<protein>
    <recommendedName>
        <fullName evidence="4">Lipoprotein</fullName>
    </recommendedName>
</protein>
<evidence type="ECO:0000256" key="1">
    <source>
        <dbReference type="SAM" id="SignalP"/>
    </source>
</evidence>
<name>A0A250IPR1_9BACT</name>
<accession>A0A250IPR1</accession>
<dbReference type="Proteomes" id="UP000217289">
    <property type="component" value="Chromosome"/>
</dbReference>